<accession>A0A062UKT5</accession>
<dbReference type="RefSeq" id="WP_034741247.1">
    <property type="nucleotide sequence ID" value="NZ_AWFG01000041.1"/>
</dbReference>
<gene>
    <name evidence="1" type="ORF">HY30_06225</name>
</gene>
<comment type="caution">
    <text evidence="1">The sequence shown here is derived from an EMBL/GenBank/DDBJ whole genome shotgun (WGS) entry which is preliminary data.</text>
</comment>
<dbReference type="PATRIC" id="fig|1280947.3.peg.2602"/>
<dbReference type="EMBL" id="AWFG01000041">
    <property type="protein sequence ID" value="KCZ56710.1"/>
    <property type="molecule type" value="Genomic_DNA"/>
</dbReference>
<keyword evidence="2" id="KW-1185">Reference proteome</keyword>
<sequence>MPLQNRVDPFGQLHAVPDRGAFMGNRGGCFHRPDQTLKPRHWASRQWIICQLEFKGRKRPLMQPGLYTELFFLDEATALAAGHRPCFECRRDAAKAFRDATGLTAPVRVGDMDSRIAAEVRSVLKGETPRETVSPASLPDGAFFAVGDTAFLKQGNTARFWSFSGYGAPAPLPASAQRLTPATTCAALANGFRPALHASAVA</sequence>
<dbReference type="OrthoDB" id="894286at2"/>
<protein>
    <submittedName>
        <fullName evidence="1">Uncharacterized protein</fullName>
    </submittedName>
</protein>
<dbReference type="Proteomes" id="UP000027190">
    <property type="component" value="Unassembled WGS sequence"/>
</dbReference>
<dbReference type="eggNOG" id="ENOG5031E6R">
    <property type="taxonomic scope" value="Bacteria"/>
</dbReference>
<dbReference type="AlphaFoldDB" id="A0A062UKT5"/>
<organism evidence="1 2">
    <name type="scientific">Hyphomonas chukchiensis</name>
    <dbReference type="NCBI Taxonomy" id="1280947"/>
    <lineage>
        <taxon>Bacteria</taxon>
        <taxon>Pseudomonadati</taxon>
        <taxon>Pseudomonadota</taxon>
        <taxon>Alphaproteobacteria</taxon>
        <taxon>Hyphomonadales</taxon>
        <taxon>Hyphomonadaceae</taxon>
        <taxon>Hyphomonas</taxon>
    </lineage>
</organism>
<proteinExistence type="predicted"/>
<reference evidence="1 2" key="1">
    <citation type="journal article" date="2014" name="Antonie Van Leeuwenhoek">
        <title>Hyphomonas beringensis sp. nov. and Hyphomonas chukchiensis sp. nov., isolated from surface seawater of the Bering Sea and Chukchi Sea.</title>
        <authorList>
            <person name="Li C."/>
            <person name="Lai Q."/>
            <person name="Li G."/>
            <person name="Dong C."/>
            <person name="Wang J."/>
            <person name="Liao Y."/>
            <person name="Shao Z."/>
        </authorList>
    </citation>
    <scope>NUCLEOTIDE SEQUENCE [LARGE SCALE GENOMIC DNA]</scope>
    <source>
        <strain evidence="1 2">BH-BN04-4</strain>
    </source>
</reference>
<dbReference type="STRING" id="1280947.HY30_06225"/>
<evidence type="ECO:0000313" key="2">
    <source>
        <dbReference type="Proteomes" id="UP000027190"/>
    </source>
</evidence>
<evidence type="ECO:0000313" key="1">
    <source>
        <dbReference type="EMBL" id="KCZ56710.1"/>
    </source>
</evidence>
<name>A0A062UKT5_9PROT</name>